<proteinExistence type="predicted"/>
<keyword evidence="1" id="KW-0482">Metalloprotease</keyword>
<reference evidence="1 2" key="1">
    <citation type="journal article" date="2020" name="Phytopathology">
        <title>Genome Sequence Resources of Colletotrichum truncatum, C. plurivorum, C. musicola, and C. sojae: Four Species Pathogenic to Soybean (Glycine max).</title>
        <authorList>
            <person name="Rogerio F."/>
            <person name="Boufleur T.R."/>
            <person name="Ciampi-Guillardi M."/>
            <person name="Sukno S.A."/>
            <person name="Thon M.R."/>
            <person name="Massola Junior N.S."/>
            <person name="Baroncelli R."/>
        </authorList>
    </citation>
    <scope>NUCLEOTIDE SEQUENCE [LARGE SCALE GENOMIC DNA]</scope>
    <source>
        <strain evidence="1 2">CMES1059</strain>
    </source>
</reference>
<keyword evidence="2" id="KW-1185">Reference proteome</keyword>
<accession>A0ACC3YLA6</accession>
<keyword evidence="1" id="KW-0378">Hydrolase</keyword>
<evidence type="ECO:0000313" key="1">
    <source>
        <dbReference type="EMBL" id="KAL0932674.1"/>
    </source>
</evidence>
<sequence>MHVYANPCRSAAGTAADIATATPSSPALATTIAFAAAPSDAFASVNKTAVEKIPESKEPPPPDVPSINQFRAELNANIPEKALTEKNAKSLAILETAYFEYFVNQDPAPVDEGKLSISTSISSCEAKFARRMVKKRSLVDQVLGWVPLVSRDLRGFGNCKAVNSLEVGVYFHYMRATATAERPNELEARVKAQVDALNEALSGIRINFRYMGLNWWEPKANEDWTTIARRDTKLQEWQTRTRAPGKLTLTVWVVNGLEGNNKEDLNSKQYATFPNEELDAHDGIVIEAAHVQGGESTTLIHDVGHWFGLGHTFGKVGDQCNFQDGLTNGTQTSGNENVIYECSQVPCTGGAAIEINNYMSVSVYSAYSKCRGKVPRDGFTTDQKARIFANALQFRRGYETGECMPDGKAAVRKRSSMQDLLDGKCPDYEKQASILVNTPHKSMAPRMPSRQTSGWLGVAAIWAAVALFV</sequence>
<organism evidence="1 2">
    <name type="scientific">Colletotrichum truncatum</name>
    <name type="common">Anthracnose fungus</name>
    <name type="synonym">Colletotrichum capsici</name>
    <dbReference type="NCBI Taxonomy" id="5467"/>
    <lineage>
        <taxon>Eukaryota</taxon>
        <taxon>Fungi</taxon>
        <taxon>Dikarya</taxon>
        <taxon>Ascomycota</taxon>
        <taxon>Pezizomycotina</taxon>
        <taxon>Sordariomycetes</taxon>
        <taxon>Hypocreomycetidae</taxon>
        <taxon>Glomerellales</taxon>
        <taxon>Glomerellaceae</taxon>
        <taxon>Colletotrichum</taxon>
        <taxon>Colletotrichum truncatum species complex</taxon>
    </lineage>
</organism>
<name>A0ACC3YLA6_COLTU</name>
<gene>
    <name evidence="1" type="ORF">CTRU02_211637</name>
</gene>
<comment type="caution">
    <text evidence="1">The sequence shown here is derived from an EMBL/GenBank/DDBJ whole genome shotgun (WGS) entry which is preliminary data.</text>
</comment>
<dbReference type="Proteomes" id="UP000805649">
    <property type="component" value="Unassembled WGS sequence"/>
</dbReference>
<keyword evidence="1" id="KW-0645">Protease</keyword>
<dbReference type="EMBL" id="VUJX02000008">
    <property type="protein sequence ID" value="KAL0932674.1"/>
    <property type="molecule type" value="Genomic_DNA"/>
</dbReference>
<evidence type="ECO:0000313" key="2">
    <source>
        <dbReference type="Proteomes" id="UP000805649"/>
    </source>
</evidence>
<protein>
    <submittedName>
        <fullName evidence="1">Metalloprotease</fullName>
    </submittedName>
</protein>